<dbReference type="Proteomes" id="UP000075903">
    <property type="component" value="Unassembled WGS sequence"/>
</dbReference>
<proteinExistence type="predicted"/>
<sequence>MALFRKYWPVPYRNSFSWMIGLTHSLDSLVWFSPARGVCETSRGANVTCVLPPPRSSAATVLRPVSLPSRKLTVNQEKMPSSVPSMISTACAFTRKPDDLNSSRQAASSASACAGGSNRSPAVAFNTSGVWDSFASGTTRLARSSSLPMLAAPSSGRPANADRPGFDCSNSS</sequence>
<dbReference type="VEuPathDB" id="VectorBase:AMEM003778"/>
<evidence type="ECO:0000313" key="2">
    <source>
        <dbReference type="EnsemblMetazoa" id="AMEM003778-PA"/>
    </source>
</evidence>
<reference evidence="2" key="1">
    <citation type="submission" date="2020-05" db="UniProtKB">
        <authorList>
            <consortium name="EnsemblMetazoa"/>
        </authorList>
    </citation>
    <scope>IDENTIFICATION</scope>
    <source>
        <strain evidence="2">MAF</strain>
    </source>
</reference>
<feature type="compositionally biased region" description="Low complexity" evidence="1">
    <location>
        <begin position="145"/>
        <end position="155"/>
    </location>
</feature>
<evidence type="ECO:0000256" key="1">
    <source>
        <dbReference type="SAM" id="MobiDB-lite"/>
    </source>
</evidence>
<dbReference type="AlphaFoldDB" id="A0A182UUB0"/>
<protein>
    <submittedName>
        <fullName evidence="2">Uncharacterized protein</fullName>
    </submittedName>
</protein>
<feature type="region of interest" description="Disordered" evidence="1">
    <location>
        <begin position="145"/>
        <end position="172"/>
    </location>
</feature>
<name>A0A182UUB0_ANOME</name>
<organism evidence="2 3">
    <name type="scientific">Anopheles merus</name>
    <name type="common">Mosquito</name>
    <dbReference type="NCBI Taxonomy" id="30066"/>
    <lineage>
        <taxon>Eukaryota</taxon>
        <taxon>Metazoa</taxon>
        <taxon>Ecdysozoa</taxon>
        <taxon>Arthropoda</taxon>
        <taxon>Hexapoda</taxon>
        <taxon>Insecta</taxon>
        <taxon>Pterygota</taxon>
        <taxon>Neoptera</taxon>
        <taxon>Endopterygota</taxon>
        <taxon>Diptera</taxon>
        <taxon>Nematocera</taxon>
        <taxon>Culicoidea</taxon>
        <taxon>Culicidae</taxon>
        <taxon>Anophelinae</taxon>
        <taxon>Anopheles</taxon>
    </lineage>
</organism>
<dbReference type="EnsemblMetazoa" id="AMEM003778-RA">
    <property type="protein sequence ID" value="AMEM003778-PA"/>
    <property type="gene ID" value="AMEM003778"/>
</dbReference>
<keyword evidence="3" id="KW-1185">Reference proteome</keyword>
<evidence type="ECO:0000313" key="3">
    <source>
        <dbReference type="Proteomes" id="UP000075903"/>
    </source>
</evidence>
<accession>A0A182UUB0</accession>